<organism evidence="3 4">
    <name type="scientific">Cryobacterium roopkundense</name>
    <dbReference type="NCBI Taxonomy" id="1001240"/>
    <lineage>
        <taxon>Bacteria</taxon>
        <taxon>Bacillati</taxon>
        <taxon>Actinomycetota</taxon>
        <taxon>Actinomycetes</taxon>
        <taxon>Micrococcales</taxon>
        <taxon>Microbacteriaceae</taxon>
        <taxon>Cryobacterium</taxon>
    </lineage>
</organism>
<proteinExistence type="predicted"/>
<gene>
    <name evidence="3" type="ORF">BJ997_003799</name>
</gene>
<accession>A0A7W9E5I4</accession>
<dbReference type="Proteomes" id="UP000561726">
    <property type="component" value="Unassembled WGS sequence"/>
</dbReference>
<dbReference type="AlphaFoldDB" id="A0A7W9E5I4"/>
<evidence type="ECO:0000259" key="1">
    <source>
        <dbReference type="Pfam" id="PF01548"/>
    </source>
</evidence>
<name>A0A7W9E5I4_9MICO</name>
<feature type="domain" description="Transposase IS116/IS110/IS902 C-terminal" evidence="2">
    <location>
        <begin position="238"/>
        <end position="314"/>
    </location>
</feature>
<reference evidence="3 4" key="1">
    <citation type="submission" date="2020-08" db="EMBL/GenBank/DDBJ databases">
        <title>Sequencing the genomes of 1000 actinobacteria strains.</title>
        <authorList>
            <person name="Klenk H.-P."/>
        </authorList>
    </citation>
    <scope>NUCLEOTIDE SEQUENCE [LARGE SCALE GENOMIC DNA]</scope>
    <source>
        <strain evidence="3 4">DSM 21065</strain>
    </source>
</reference>
<comment type="caution">
    <text evidence="3">The sequence shown here is derived from an EMBL/GenBank/DDBJ whole genome shotgun (WGS) entry which is preliminary data.</text>
</comment>
<dbReference type="NCBIfam" id="NF033542">
    <property type="entry name" value="transpos_IS110"/>
    <property type="match status" value="1"/>
</dbReference>
<dbReference type="InterPro" id="IPR047650">
    <property type="entry name" value="Transpos_IS110"/>
</dbReference>
<sequence>MTMVSQQFSYVIGVDTHAKTHTLVALDHLGGKHGTAQTFPTTPPGLKRAQAWIERETTGPVLVAMEGTGSYGAQFCDLLTAAGVRVTETRPPKRGVRRAGKTDPIDAEHAARYALALPMEHLITPRNHAGHHAALTVLLTARAALKKAHSASNNRLTALLRGYGFGLDVRLALTAEQVKVVAAWRAHRNDDVGMVTIRAEAAREAREILSRQAELTANEKGLLKHVKALAPYLLLEHGVGAIVAAQLIVSWSHQGRIRSEAAFARFAGIAPIPASSGNTIRYRLHRGGDRALNTAIWVTTFYRYHHDPATAAYVEKRTKEGKTPKEIQRVLKRYIARHLFRVLDNHTILA</sequence>
<evidence type="ECO:0000313" key="4">
    <source>
        <dbReference type="Proteomes" id="UP000561726"/>
    </source>
</evidence>
<dbReference type="GO" id="GO:0004803">
    <property type="term" value="F:transposase activity"/>
    <property type="evidence" value="ECO:0007669"/>
    <property type="project" value="InterPro"/>
</dbReference>
<dbReference type="PANTHER" id="PTHR33055:SF16">
    <property type="entry name" value="TRANSPOSASE FOR INSERTION SEQUENCE ELEMENT IS1547"/>
    <property type="match status" value="1"/>
</dbReference>
<dbReference type="GO" id="GO:0003677">
    <property type="term" value="F:DNA binding"/>
    <property type="evidence" value="ECO:0007669"/>
    <property type="project" value="InterPro"/>
</dbReference>
<dbReference type="InterPro" id="IPR002525">
    <property type="entry name" value="Transp_IS110-like_N"/>
</dbReference>
<evidence type="ECO:0000259" key="2">
    <source>
        <dbReference type="Pfam" id="PF02371"/>
    </source>
</evidence>
<dbReference type="EMBL" id="JACHBQ010000001">
    <property type="protein sequence ID" value="MBB5643251.1"/>
    <property type="molecule type" value="Genomic_DNA"/>
</dbReference>
<dbReference type="PANTHER" id="PTHR33055">
    <property type="entry name" value="TRANSPOSASE FOR INSERTION SEQUENCE ELEMENT IS1111A"/>
    <property type="match status" value="1"/>
</dbReference>
<dbReference type="GO" id="GO:0006313">
    <property type="term" value="P:DNA transposition"/>
    <property type="evidence" value="ECO:0007669"/>
    <property type="project" value="InterPro"/>
</dbReference>
<dbReference type="InterPro" id="IPR003346">
    <property type="entry name" value="Transposase_20"/>
</dbReference>
<feature type="domain" description="Transposase IS110-like N-terminal" evidence="1">
    <location>
        <begin position="12"/>
        <end position="163"/>
    </location>
</feature>
<dbReference type="Pfam" id="PF02371">
    <property type="entry name" value="Transposase_20"/>
    <property type="match status" value="1"/>
</dbReference>
<protein>
    <submittedName>
        <fullName evidence="3">Transposase</fullName>
    </submittedName>
</protein>
<evidence type="ECO:0000313" key="3">
    <source>
        <dbReference type="EMBL" id="MBB5643251.1"/>
    </source>
</evidence>
<dbReference type="Pfam" id="PF01548">
    <property type="entry name" value="DEDD_Tnp_IS110"/>
    <property type="match status" value="1"/>
</dbReference>